<dbReference type="Proteomes" id="UP000789366">
    <property type="component" value="Unassembled WGS sequence"/>
</dbReference>
<gene>
    <name evidence="1" type="ORF">SPELUC_LOCUS16944</name>
</gene>
<protein>
    <submittedName>
        <fullName evidence="1">18091_t:CDS:1</fullName>
    </submittedName>
</protein>
<name>A0ACA9RCR5_9GLOM</name>
<organism evidence="1 2">
    <name type="scientific">Cetraspora pellucida</name>
    <dbReference type="NCBI Taxonomy" id="1433469"/>
    <lineage>
        <taxon>Eukaryota</taxon>
        <taxon>Fungi</taxon>
        <taxon>Fungi incertae sedis</taxon>
        <taxon>Mucoromycota</taxon>
        <taxon>Glomeromycotina</taxon>
        <taxon>Glomeromycetes</taxon>
        <taxon>Diversisporales</taxon>
        <taxon>Gigasporaceae</taxon>
        <taxon>Cetraspora</taxon>
    </lineage>
</organism>
<evidence type="ECO:0000313" key="2">
    <source>
        <dbReference type="Proteomes" id="UP000789366"/>
    </source>
</evidence>
<evidence type="ECO:0000313" key="1">
    <source>
        <dbReference type="EMBL" id="CAG8787631.1"/>
    </source>
</evidence>
<proteinExistence type="predicted"/>
<dbReference type="EMBL" id="CAJVPW010065950">
    <property type="protein sequence ID" value="CAG8787631.1"/>
    <property type="molecule type" value="Genomic_DNA"/>
</dbReference>
<sequence>KKKLVDKLQDDLFYYGDDEDESIVEVVLDHLKNHQKILKDEDKNPDIQNSTIFNQIQEEVQDTIISYASVLSIHDKGEIENYEKSEEYKYLVNKESLRQYREYEYCIQEER</sequence>
<accession>A0ACA9RCR5</accession>
<keyword evidence="2" id="KW-1185">Reference proteome</keyword>
<feature type="non-terminal residue" evidence="1">
    <location>
        <position position="1"/>
    </location>
</feature>
<comment type="caution">
    <text evidence="1">The sequence shown here is derived from an EMBL/GenBank/DDBJ whole genome shotgun (WGS) entry which is preliminary data.</text>
</comment>
<reference evidence="1" key="1">
    <citation type="submission" date="2021-06" db="EMBL/GenBank/DDBJ databases">
        <authorList>
            <person name="Kallberg Y."/>
            <person name="Tangrot J."/>
            <person name="Rosling A."/>
        </authorList>
    </citation>
    <scope>NUCLEOTIDE SEQUENCE</scope>
    <source>
        <strain evidence="1">28 12/20/2015</strain>
    </source>
</reference>